<proteinExistence type="predicted"/>
<sequence length="106" mass="12122">MSDKQSNSERLEKLCGFDPTKKLNATGKLLEEVAQELREEREAKAKESARDQLRKAVELREKMYNVRREFEGQVAKFDKELGQLLSRLEVGLRGGAPVKDEPTSEE</sequence>
<evidence type="ECO:0000313" key="2">
    <source>
        <dbReference type="EMBL" id="KKL98446.1"/>
    </source>
</evidence>
<dbReference type="EMBL" id="LAZR01017921">
    <property type="protein sequence ID" value="KKL98446.1"/>
    <property type="molecule type" value="Genomic_DNA"/>
</dbReference>
<accession>A0A0F9H667</accession>
<organism evidence="2">
    <name type="scientific">marine sediment metagenome</name>
    <dbReference type="NCBI Taxonomy" id="412755"/>
    <lineage>
        <taxon>unclassified sequences</taxon>
        <taxon>metagenomes</taxon>
        <taxon>ecological metagenomes</taxon>
    </lineage>
</organism>
<protein>
    <submittedName>
        <fullName evidence="2">Uncharacterized protein</fullName>
    </submittedName>
</protein>
<gene>
    <name evidence="2" type="ORF">LCGC14_1824300</name>
</gene>
<dbReference type="AlphaFoldDB" id="A0A0F9H667"/>
<keyword evidence="1" id="KW-0175">Coiled coil</keyword>
<evidence type="ECO:0000256" key="1">
    <source>
        <dbReference type="SAM" id="Coils"/>
    </source>
</evidence>
<feature type="coiled-coil region" evidence="1">
    <location>
        <begin position="20"/>
        <end position="50"/>
    </location>
</feature>
<comment type="caution">
    <text evidence="2">The sequence shown here is derived from an EMBL/GenBank/DDBJ whole genome shotgun (WGS) entry which is preliminary data.</text>
</comment>
<name>A0A0F9H667_9ZZZZ</name>
<reference evidence="2" key="1">
    <citation type="journal article" date="2015" name="Nature">
        <title>Complex archaea that bridge the gap between prokaryotes and eukaryotes.</title>
        <authorList>
            <person name="Spang A."/>
            <person name="Saw J.H."/>
            <person name="Jorgensen S.L."/>
            <person name="Zaremba-Niedzwiedzka K."/>
            <person name="Martijn J."/>
            <person name="Lind A.E."/>
            <person name="van Eijk R."/>
            <person name="Schleper C."/>
            <person name="Guy L."/>
            <person name="Ettema T.J."/>
        </authorList>
    </citation>
    <scope>NUCLEOTIDE SEQUENCE</scope>
</reference>